<dbReference type="InterPro" id="IPR014748">
    <property type="entry name" value="Enoyl-CoA_hydra_C"/>
</dbReference>
<dbReference type="PANTHER" id="PTHR43459:SF1">
    <property type="entry name" value="EG:BACN32G11.4 PROTEIN"/>
    <property type="match status" value="1"/>
</dbReference>
<comment type="similarity">
    <text evidence="1">Belongs to the enoyl-CoA hydratase/isomerase family.</text>
</comment>
<evidence type="ECO:0000256" key="1">
    <source>
        <dbReference type="ARBA" id="ARBA00005254"/>
    </source>
</evidence>
<dbReference type="SUPFAM" id="SSF52096">
    <property type="entry name" value="ClpP/crotonase"/>
    <property type="match status" value="1"/>
</dbReference>
<reference evidence="2" key="1">
    <citation type="submission" date="2023-03" db="EMBL/GenBank/DDBJ databases">
        <title>Amycolatopsis taiwanensis NBRC 103393.</title>
        <authorList>
            <person name="Ichikawa N."/>
            <person name="Sato H."/>
            <person name="Tonouchi N."/>
        </authorList>
    </citation>
    <scope>NUCLEOTIDE SEQUENCE</scope>
    <source>
        <strain evidence="2">NBRC 103393</strain>
    </source>
</reference>
<accession>A0A9W6R2K3</accession>
<gene>
    <name evidence="2" type="ORF">Atai01_45980</name>
</gene>
<dbReference type="RefSeq" id="WP_285488125.1">
    <property type="nucleotide sequence ID" value="NZ_BSTI01000010.1"/>
</dbReference>
<keyword evidence="3" id="KW-1185">Reference proteome</keyword>
<dbReference type="Proteomes" id="UP001165136">
    <property type="component" value="Unassembled WGS sequence"/>
</dbReference>
<comment type="caution">
    <text evidence="2">The sequence shown here is derived from an EMBL/GenBank/DDBJ whole genome shotgun (WGS) entry which is preliminary data.</text>
</comment>
<dbReference type="Gene3D" id="3.90.226.10">
    <property type="entry name" value="2-enoyl-CoA Hydratase, Chain A, domain 1"/>
    <property type="match status" value="1"/>
</dbReference>
<dbReference type="InterPro" id="IPR029045">
    <property type="entry name" value="ClpP/crotonase-like_dom_sf"/>
</dbReference>
<evidence type="ECO:0000313" key="2">
    <source>
        <dbReference type="EMBL" id="GLY67979.1"/>
    </source>
</evidence>
<dbReference type="InterPro" id="IPR001753">
    <property type="entry name" value="Enoyl-CoA_hydra/iso"/>
</dbReference>
<dbReference type="Gene3D" id="1.10.12.10">
    <property type="entry name" value="Lyase 2-enoyl-coa Hydratase, Chain A, domain 2"/>
    <property type="match status" value="1"/>
</dbReference>
<name>A0A9W6R2K3_9PSEU</name>
<dbReference type="EMBL" id="BSTI01000010">
    <property type="protein sequence ID" value="GLY67979.1"/>
    <property type="molecule type" value="Genomic_DNA"/>
</dbReference>
<dbReference type="CDD" id="cd06558">
    <property type="entry name" value="crotonase-like"/>
    <property type="match status" value="1"/>
</dbReference>
<dbReference type="PANTHER" id="PTHR43459">
    <property type="entry name" value="ENOYL-COA HYDRATASE"/>
    <property type="match status" value="1"/>
</dbReference>
<evidence type="ECO:0000313" key="3">
    <source>
        <dbReference type="Proteomes" id="UP001165136"/>
    </source>
</evidence>
<dbReference type="AlphaFoldDB" id="A0A9W6R2K3"/>
<proteinExistence type="inferred from homology"/>
<dbReference type="Pfam" id="PF00378">
    <property type="entry name" value="ECH_1"/>
    <property type="match status" value="1"/>
</dbReference>
<sequence>MSAVVVEDRGSIRILTIDRPTRRNALDLDDRLELLDALKAADREARAIVLTGAGAVFCAGGDIRSMSQDREVARKRLEVVNAVVRQMVTGQRPIVAAVEGGAFGLGLALATASDIVVAGRSARFSTSFAKIGLAPDTGLSYTLPLRVGRGRTRELLLTARIFDAVEAERIGVLETLVDDGGALDAAVVTATALAELSAPMVAGVRRLLAQPDQSLEGVLAAEADTQVELLAGPQFAEGRAAFLERRTPDFVTQFRNSSGVPFA</sequence>
<organism evidence="2 3">
    <name type="scientific">Amycolatopsis taiwanensis</name>
    <dbReference type="NCBI Taxonomy" id="342230"/>
    <lineage>
        <taxon>Bacteria</taxon>
        <taxon>Bacillati</taxon>
        <taxon>Actinomycetota</taxon>
        <taxon>Actinomycetes</taxon>
        <taxon>Pseudonocardiales</taxon>
        <taxon>Pseudonocardiaceae</taxon>
        <taxon>Amycolatopsis</taxon>
    </lineage>
</organism>
<dbReference type="GO" id="GO:0003824">
    <property type="term" value="F:catalytic activity"/>
    <property type="evidence" value="ECO:0007669"/>
    <property type="project" value="UniProtKB-ARBA"/>
</dbReference>
<protein>
    <submittedName>
        <fullName evidence="2">Enoyl-CoA hydratase</fullName>
    </submittedName>
</protein>